<proteinExistence type="predicted"/>
<protein>
    <submittedName>
        <fullName evidence="2">Uncharacterized protein</fullName>
    </submittedName>
</protein>
<feature type="compositionally biased region" description="Polar residues" evidence="1">
    <location>
        <begin position="1"/>
        <end position="13"/>
    </location>
</feature>
<evidence type="ECO:0000313" key="2">
    <source>
        <dbReference type="EMBL" id="CAH2101805.1"/>
    </source>
</evidence>
<comment type="caution">
    <text evidence="2">The sequence shown here is derived from an EMBL/GenBank/DDBJ whole genome shotgun (WGS) entry which is preliminary data.</text>
</comment>
<gene>
    <name evidence="2" type="ORF">EEDITHA_LOCUS16522</name>
</gene>
<organism evidence="2 3">
    <name type="scientific">Euphydryas editha</name>
    <name type="common">Edith's checkerspot</name>
    <dbReference type="NCBI Taxonomy" id="104508"/>
    <lineage>
        <taxon>Eukaryota</taxon>
        <taxon>Metazoa</taxon>
        <taxon>Ecdysozoa</taxon>
        <taxon>Arthropoda</taxon>
        <taxon>Hexapoda</taxon>
        <taxon>Insecta</taxon>
        <taxon>Pterygota</taxon>
        <taxon>Neoptera</taxon>
        <taxon>Endopterygota</taxon>
        <taxon>Lepidoptera</taxon>
        <taxon>Glossata</taxon>
        <taxon>Ditrysia</taxon>
        <taxon>Papilionoidea</taxon>
        <taxon>Nymphalidae</taxon>
        <taxon>Nymphalinae</taxon>
        <taxon>Euphydryas</taxon>
    </lineage>
</organism>
<evidence type="ECO:0000256" key="1">
    <source>
        <dbReference type="SAM" id="MobiDB-lite"/>
    </source>
</evidence>
<accession>A0AAU9UV41</accession>
<dbReference type="EMBL" id="CAKOGL010000024">
    <property type="protein sequence ID" value="CAH2101805.1"/>
    <property type="molecule type" value="Genomic_DNA"/>
</dbReference>
<feature type="region of interest" description="Disordered" evidence="1">
    <location>
        <begin position="1"/>
        <end position="39"/>
    </location>
</feature>
<evidence type="ECO:0000313" key="3">
    <source>
        <dbReference type="Proteomes" id="UP001153954"/>
    </source>
</evidence>
<dbReference type="AlphaFoldDB" id="A0AAU9UV41"/>
<sequence length="144" mass="16479">MIPSQEASQTSTLDDNDDCKNDNDNTAPRKILKKHASTKAKNEEKLMNLAYEHLSEKKDEYTYWTLACAADLRQMDRPQQIYAKKAIAEILMEGQLGQLHRNSVKINEFMHNIQYSQSPVHISANSTPSTSYVNQSPEMKTLYI</sequence>
<reference evidence="2" key="1">
    <citation type="submission" date="2022-03" db="EMBL/GenBank/DDBJ databases">
        <authorList>
            <person name="Tunstrom K."/>
        </authorList>
    </citation>
    <scope>NUCLEOTIDE SEQUENCE</scope>
</reference>
<keyword evidence="3" id="KW-1185">Reference proteome</keyword>
<name>A0AAU9UV41_EUPED</name>
<dbReference type="Proteomes" id="UP001153954">
    <property type="component" value="Unassembled WGS sequence"/>
</dbReference>